<evidence type="ECO:0000259" key="1">
    <source>
        <dbReference type="Pfam" id="PF12697"/>
    </source>
</evidence>
<proteinExistence type="predicted"/>
<name>A0ABZ1BTL4_9FIRM</name>
<protein>
    <submittedName>
        <fullName evidence="3">Alpha/beta fold hydrolase</fullName>
    </submittedName>
</protein>
<dbReference type="InterPro" id="IPR053145">
    <property type="entry name" value="AB_hydrolase_Est10"/>
</dbReference>
<dbReference type="Pfam" id="PF13026">
    <property type="entry name" value="DUF3887"/>
    <property type="match status" value="1"/>
</dbReference>
<dbReference type="SUPFAM" id="SSF53474">
    <property type="entry name" value="alpha/beta-Hydrolases"/>
    <property type="match status" value="1"/>
</dbReference>
<evidence type="ECO:0000313" key="3">
    <source>
        <dbReference type="EMBL" id="WRP16119.1"/>
    </source>
</evidence>
<evidence type="ECO:0000259" key="2">
    <source>
        <dbReference type="Pfam" id="PF13026"/>
    </source>
</evidence>
<dbReference type="RefSeq" id="WP_324715392.1">
    <property type="nucleotide sequence ID" value="NZ_CP141615.1"/>
</dbReference>
<dbReference type="PANTHER" id="PTHR43265">
    <property type="entry name" value="ESTERASE ESTD"/>
    <property type="match status" value="1"/>
</dbReference>
<keyword evidence="3" id="KW-0378">Hydrolase</keyword>
<sequence length="462" mass="50072">MVGRSWSRTGRLGMLLSGVVLVAVAAGALAAPASPSPERVAREVLQLFTGGRWAELRERFAPEVRSMVGLQQLEASGRAIAAQLGRLQEVGEAQVRSAPQGVQVVLPLRYDKGPAWLYVTIDEKGQLLGFLFGPPPQQAGPARPSGYVPAPYADRSRFEERPVVLDTAGVKLPGTFTVPKGTGRYWAVVLVHGSGPQDRDETVAANKPFRDLAEGLATRGVAVLRYDKRTYVIRQDERLRQDPALLEAASTPDGEVLEDALEAVRWASRQEGVRGVVVLGHSLGGMLAPAIAERSHGLVKGLVLMAANARPLEQLVPEQLLYLARLDGQVTPEEQHRIDEAKALAQRLGGHGEPVPLDTNVMGAPARYFYALHDLAPLPVASRLSVPMLLLSGGRDYQVPETDWRMWEEGLAGRPGVSFRRFAALNHLMMPGEGPSSPEEYAVPSHVDPAVIDAIVTWLDRL</sequence>
<dbReference type="InterPro" id="IPR000073">
    <property type="entry name" value="AB_hydrolase_1"/>
</dbReference>
<dbReference type="EMBL" id="CP141615">
    <property type="protein sequence ID" value="WRP16119.1"/>
    <property type="molecule type" value="Genomic_DNA"/>
</dbReference>
<dbReference type="Pfam" id="PF12697">
    <property type="entry name" value="Abhydrolase_6"/>
    <property type="match status" value="1"/>
</dbReference>
<dbReference type="Gene3D" id="3.10.450.590">
    <property type="match status" value="1"/>
</dbReference>
<dbReference type="PANTHER" id="PTHR43265:SF1">
    <property type="entry name" value="ESTERASE ESTD"/>
    <property type="match status" value="1"/>
</dbReference>
<dbReference type="Gene3D" id="3.40.50.1820">
    <property type="entry name" value="alpha/beta hydrolase"/>
    <property type="match status" value="1"/>
</dbReference>
<dbReference type="Proteomes" id="UP001332192">
    <property type="component" value="Chromosome"/>
</dbReference>
<dbReference type="InterPro" id="IPR024981">
    <property type="entry name" value="DUF3887"/>
</dbReference>
<reference evidence="3 4" key="1">
    <citation type="journal article" date="2024" name="Front. Microbiol.">
        <title>Novel thermophilic genera Geochorda gen. nov. and Carboxydochorda gen. nov. from the deep terrestrial subsurface reveal the ecophysiological diversity in the class Limnochordia.</title>
        <authorList>
            <person name="Karnachuk O.V."/>
            <person name="Lukina A.P."/>
            <person name="Avakyan M.R."/>
            <person name="Kadnikov V.V."/>
            <person name="Begmatov S."/>
            <person name="Beletsky A.V."/>
            <person name="Vlasova K.G."/>
            <person name="Novikov A.A."/>
            <person name="Shcherbakova V.A."/>
            <person name="Mardanov A.V."/>
            <person name="Ravin N.V."/>
        </authorList>
    </citation>
    <scope>NUCLEOTIDE SEQUENCE [LARGE SCALE GENOMIC DNA]</scope>
    <source>
        <strain evidence="3 4">L945</strain>
    </source>
</reference>
<keyword evidence="4" id="KW-1185">Reference proteome</keyword>
<organism evidence="3 4">
    <name type="scientific">Carboxydichorda subterranea</name>
    <dbReference type="NCBI Taxonomy" id="3109565"/>
    <lineage>
        <taxon>Bacteria</taxon>
        <taxon>Bacillati</taxon>
        <taxon>Bacillota</taxon>
        <taxon>Limnochordia</taxon>
        <taxon>Limnochordales</taxon>
        <taxon>Geochordaceae</taxon>
        <taxon>Carboxydichorda</taxon>
    </lineage>
</organism>
<dbReference type="GO" id="GO:0016787">
    <property type="term" value="F:hydrolase activity"/>
    <property type="evidence" value="ECO:0007669"/>
    <property type="project" value="UniProtKB-KW"/>
</dbReference>
<gene>
    <name evidence="3" type="ORF">U7230_08360</name>
</gene>
<feature type="domain" description="DUF3887" evidence="2">
    <location>
        <begin position="41"/>
        <end position="130"/>
    </location>
</feature>
<evidence type="ECO:0000313" key="4">
    <source>
        <dbReference type="Proteomes" id="UP001332192"/>
    </source>
</evidence>
<dbReference type="InterPro" id="IPR029058">
    <property type="entry name" value="AB_hydrolase_fold"/>
</dbReference>
<feature type="domain" description="AB hydrolase-1" evidence="1">
    <location>
        <begin position="188"/>
        <end position="442"/>
    </location>
</feature>
<accession>A0ABZ1BTL4</accession>